<dbReference type="PANTHER" id="PTHR43386:SF1">
    <property type="entry name" value="D,D-DIPEPTIDE TRANSPORT SYSTEM PERMEASE PROTEIN DDPC-RELATED"/>
    <property type="match status" value="1"/>
</dbReference>
<evidence type="ECO:0000259" key="8">
    <source>
        <dbReference type="PROSITE" id="PS50928"/>
    </source>
</evidence>
<feature type="transmembrane region" description="Helical" evidence="7">
    <location>
        <begin position="107"/>
        <end position="127"/>
    </location>
</feature>
<evidence type="ECO:0000256" key="1">
    <source>
        <dbReference type="ARBA" id="ARBA00004651"/>
    </source>
</evidence>
<dbReference type="RefSeq" id="WP_288185725.1">
    <property type="nucleotide sequence ID" value="NZ_LT608335.1"/>
</dbReference>
<dbReference type="InterPro" id="IPR035906">
    <property type="entry name" value="MetI-like_sf"/>
</dbReference>
<dbReference type="InterPro" id="IPR000515">
    <property type="entry name" value="MetI-like"/>
</dbReference>
<evidence type="ECO:0000256" key="4">
    <source>
        <dbReference type="ARBA" id="ARBA00022692"/>
    </source>
</evidence>
<feature type="transmembrane region" description="Helical" evidence="7">
    <location>
        <begin position="240"/>
        <end position="262"/>
    </location>
</feature>
<name>A0A212M0B4_9FIRM</name>
<evidence type="ECO:0000256" key="3">
    <source>
        <dbReference type="ARBA" id="ARBA00022475"/>
    </source>
</evidence>
<dbReference type="Pfam" id="PF12911">
    <property type="entry name" value="OppC_N"/>
    <property type="match status" value="1"/>
</dbReference>
<keyword evidence="5 7" id="KW-1133">Transmembrane helix</keyword>
<comment type="subcellular location">
    <subcellularLocation>
        <location evidence="1 7">Cell membrane</location>
        <topology evidence="1 7">Multi-pass membrane protein</topology>
    </subcellularLocation>
</comment>
<dbReference type="PANTHER" id="PTHR43386">
    <property type="entry name" value="OLIGOPEPTIDE TRANSPORT SYSTEM PERMEASE PROTEIN APPC"/>
    <property type="match status" value="1"/>
</dbReference>
<evidence type="ECO:0000256" key="6">
    <source>
        <dbReference type="ARBA" id="ARBA00023136"/>
    </source>
</evidence>
<sequence length="277" mass="29523">MSLNRLPVPALYGLLLLSALTLTALFAPLLAPYSPAERFTPFMAPSVAHLLGCDDIGHDILTQLIYASRVSLSVGVAAAITSAGIGAAAGILAGYCRGWLAHGLNGLIDIVLLIPVLPLMIALAAYLGPSLGNIIIIIGLLGWCSTARVVQARVLQLRDLPFIEALRVLGIPGHQIVLKHIAPNVMEVIAAKFILAVAQAMLSEAALSFIGLGDPLSLSWGGILYYAFHRGGFVNNLWNWYLTPGLCIALATLGFTLLGFYLEKSSRENNYQPLVEE</sequence>
<dbReference type="Pfam" id="PF00528">
    <property type="entry name" value="BPD_transp_1"/>
    <property type="match status" value="1"/>
</dbReference>
<dbReference type="Gene3D" id="1.10.3720.10">
    <property type="entry name" value="MetI-like"/>
    <property type="match status" value="1"/>
</dbReference>
<feature type="transmembrane region" description="Helical" evidence="7">
    <location>
        <begin position="72"/>
        <end position="95"/>
    </location>
</feature>
<dbReference type="AlphaFoldDB" id="A0A212M0B4"/>
<comment type="similarity">
    <text evidence="7">Belongs to the binding-protein-dependent transport system permease family.</text>
</comment>
<keyword evidence="6 7" id="KW-0472">Membrane</keyword>
<dbReference type="GO" id="GO:0055085">
    <property type="term" value="P:transmembrane transport"/>
    <property type="evidence" value="ECO:0007669"/>
    <property type="project" value="InterPro"/>
</dbReference>
<dbReference type="InterPro" id="IPR050366">
    <property type="entry name" value="BP-dependent_transpt_permease"/>
</dbReference>
<dbReference type="GO" id="GO:0005886">
    <property type="term" value="C:plasma membrane"/>
    <property type="evidence" value="ECO:0007669"/>
    <property type="project" value="UniProtKB-SubCell"/>
</dbReference>
<feature type="domain" description="ABC transmembrane type-1" evidence="8">
    <location>
        <begin position="68"/>
        <end position="259"/>
    </location>
</feature>
<keyword evidence="3" id="KW-1003">Cell membrane</keyword>
<feature type="transmembrane region" description="Helical" evidence="7">
    <location>
        <begin position="133"/>
        <end position="150"/>
    </location>
</feature>
<dbReference type="InterPro" id="IPR025966">
    <property type="entry name" value="OppC_N"/>
</dbReference>
<evidence type="ECO:0000256" key="5">
    <source>
        <dbReference type="ARBA" id="ARBA00022989"/>
    </source>
</evidence>
<proteinExistence type="inferred from homology"/>
<dbReference type="CDD" id="cd06261">
    <property type="entry name" value="TM_PBP2"/>
    <property type="match status" value="1"/>
</dbReference>
<evidence type="ECO:0000256" key="2">
    <source>
        <dbReference type="ARBA" id="ARBA00022448"/>
    </source>
</evidence>
<dbReference type="PROSITE" id="PS50928">
    <property type="entry name" value="ABC_TM1"/>
    <property type="match status" value="1"/>
</dbReference>
<reference evidence="9" key="1">
    <citation type="submission" date="2016-08" db="EMBL/GenBank/DDBJ databases">
        <authorList>
            <person name="Seilhamer J.J."/>
        </authorList>
    </citation>
    <scope>NUCLEOTIDE SEQUENCE</scope>
    <source>
        <strain evidence="9">86</strain>
    </source>
</reference>
<keyword evidence="4 7" id="KW-0812">Transmembrane</keyword>
<evidence type="ECO:0000313" key="9">
    <source>
        <dbReference type="EMBL" id="SCM83255.1"/>
    </source>
</evidence>
<organism evidence="9">
    <name type="scientific">uncultured Sporomusa sp</name>
    <dbReference type="NCBI Taxonomy" id="307249"/>
    <lineage>
        <taxon>Bacteria</taxon>
        <taxon>Bacillati</taxon>
        <taxon>Bacillota</taxon>
        <taxon>Negativicutes</taxon>
        <taxon>Selenomonadales</taxon>
        <taxon>Sporomusaceae</taxon>
        <taxon>Sporomusa</taxon>
        <taxon>environmental samples</taxon>
    </lineage>
</organism>
<feature type="transmembrane region" description="Helical" evidence="7">
    <location>
        <begin position="205"/>
        <end position="228"/>
    </location>
</feature>
<evidence type="ECO:0000256" key="7">
    <source>
        <dbReference type="RuleBase" id="RU363032"/>
    </source>
</evidence>
<dbReference type="EMBL" id="FMJE01000007">
    <property type="protein sequence ID" value="SCM83255.1"/>
    <property type="molecule type" value="Genomic_DNA"/>
</dbReference>
<protein>
    <submittedName>
        <fullName evidence="9">ABC-type dipeptide/oligopeptide/nickel transport system, permease component</fullName>
    </submittedName>
</protein>
<feature type="transmembrane region" description="Helical" evidence="7">
    <location>
        <begin position="12"/>
        <end position="33"/>
    </location>
</feature>
<dbReference type="SUPFAM" id="SSF161098">
    <property type="entry name" value="MetI-like"/>
    <property type="match status" value="1"/>
</dbReference>
<gene>
    <name evidence="9" type="ORF">KL86SPO_70113</name>
</gene>
<accession>A0A212M0B4</accession>
<keyword evidence="2 7" id="KW-0813">Transport</keyword>